<feature type="binding site" evidence="7">
    <location>
        <position position="272"/>
    </location>
    <ligand>
        <name>ATP</name>
        <dbReference type="ChEBI" id="CHEBI:30616"/>
    </ligand>
</feature>
<dbReference type="HAMAP" id="MF_00109">
    <property type="entry name" value="Shikimate_kinase"/>
    <property type="match status" value="1"/>
</dbReference>
<feature type="binding site" evidence="7">
    <location>
        <position position="198"/>
    </location>
    <ligand>
        <name>substrate</name>
    </ligand>
</feature>
<dbReference type="CDD" id="cd00093">
    <property type="entry name" value="HTH_XRE"/>
    <property type="match status" value="1"/>
</dbReference>
<evidence type="ECO:0000256" key="7">
    <source>
        <dbReference type="HAMAP-Rule" id="MF_00109"/>
    </source>
</evidence>
<dbReference type="InterPro" id="IPR000623">
    <property type="entry name" value="Shikimate_kinase/TSH1"/>
</dbReference>
<dbReference type="SUPFAM" id="SSF47413">
    <property type="entry name" value="lambda repressor-like DNA-binding domains"/>
    <property type="match status" value="1"/>
</dbReference>
<comment type="similarity">
    <text evidence="7">Belongs to the shikimate kinase family.</text>
</comment>
<dbReference type="PRINTS" id="PR01100">
    <property type="entry name" value="SHIKIMTKNASE"/>
</dbReference>
<keyword evidence="1 7" id="KW-0028">Amino-acid biosynthesis</keyword>
<reference evidence="10" key="1">
    <citation type="journal article" date="2019" name="Int. J. Syst. Evol. Microbiol.">
        <title>The Global Catalogue of Microorganisms (GCM) 10K type strain sequencing project: providing services to taxonomists for standard genome sequencing and annotation.</title>
        <authorList>
            <consortium name="The Broad Institute Genomics Platform"/>
            <consortium name="The Broad Institute Genome Sequencing Center for Infectious Disease"/>
            <person name="Wu L."/>
            <person name="Ma J."/>
        </authorList>
    </citation>
    <scope>NUCLEOTIDE SEQUENCE [LARGE SCALE GENOMIC DNA]</scope>
    <source>
        <strain evidence="10">CCUG 66188</strain>
    </source>
</reference>
<keyword evidence="10" id="KW-1185">Reference proteome</keyword>
<comment type="cofactor">
    <cofactor evidence="7">
        <name>Mg(2+)</name>
        <dbReference type="ChEBI" id="CHEBI:18420"/>
    </cofactor>
    <text evidence="7">Binds 1 Mg(2+) ion per subunit.</text>
</comment>
<dbReference type="Proteomes" id="UP001596353">
    <property type="component" value="Unassembled WGS sequence"/>
</dbReference>
<feature type="binding site" evidence="7">
    <location>
        <position position="133"/>
    </location>
    <ligand>
        <name>Mg(2+)</name>
        <dbReference type="ChEBI" id="CHEBI:18420"/>
    </ligand>
</feature>
<evidence type="ECO:0000256" key="5">
    <source>
        <dbReference type="ARBA" id="ARBA00022840"/>
    </source>
</evidence>
<dbReference type="PROSITE" id="PS50943">
    <property type="entry name" value="HTH_CROC1"/>
    <property type="match status" value="1"/>
</dbReference>
<proteinExistence type="inferred from homology"/>
<gene>
    <name evidence="7" type="primary">aroK</name>
    <name evidence="9" type="ORF">ACFQFQ_18480</name>
</gene>
<evidence type="ECO:0000256" key="1">
    <source>
        <dbReference type="ARBA" id="ARBA00022605"/>
    </source>
</evidence>
<comment type="caution">
    <text evidence="9">The sequence shown here is derived from an EMBL/GenBank/DDBJ whole genome shotgun (WGS) entry which is preliminary data.</text>
</comment>
<dbReference type="Pfam" id="PF01202">
    <property type="entry name" value="SKI"/>
    <property type="match status" value="1"/>
</dbReference>
<dbReference type="EMBL" id="JBHSWG010000001">
    <property type="protein sequence ID" value="MFC6761026.1"/>
    <property type="molecule type" value="Genomic_DNA"/>
</dbReference>
<dbReference type="SUPFAM" id="SSF52540">
    <property type="entry name" value="P-loop containing nucleoside triphosphate hydrolases"/>
    <property type="match status" value="1"/>
</dbReference>
<evidence type="ECO:0000256" key="3">
    <source>
        <dbReference type="ARBA" id="ARBA00022741"/>
    </source>
</evidence>
<dbReference type="CDD" id="cd00464">
    <property type="entry name" value="SK"/>
    <property type="match status" value="1"/>
</dbReference>
<dbReference type="InterPro" id="IPR027417">
    <property type="entry name" value="P-loop_NTPase"/>
</dbReference>
<comment type="catalytic activity">
    <reaction evidence="7">
        <text>shikimate + ATP = 3-phosphoshikimate + ADP + H(+)</text>
        <dbReference type="Rhea" id="RHEA:13121"/>
        <dbReference type="ChEBI" id="CHEBI:15378"/>
        <dbReference type="ChEBI" id="CHEBI:30616"/>
        <dbReference type="ChEBI" id="CHEBI:36208"/>
        <dbReference type="ChEBI" id="CHEBI:145989"/>
        <dbReference type="ChEBI" id="CHEBI:456216"/>
        <dbReference type="EC" id="2.7.1.71"/>
    </reaction>
</comment>
<organism evidence="9 10">
    <name type="scientific">Sulfitobacter porphyrae</name>
    <dbReference type="NCBI Taxonomy" id="1246864"/>
    <lineage>
        <taxon>Bacteria</taxon>
        <taxon>Pseudomonadati</taxon>
        <taxon>Pseudomonadota</taxon>
        <taxon>Alphaproteobacteria</taxon>
        <taxon>Rhodobacterales</taxon>
        <taxon>Roseobacteraceae</taxon>
        <taxon>Sulfitobacter</taxon>
    </lineage>
</organism>
<keyword evidence="7" id="KW-0479">Metal-binding</keyword>
<dbReference type="InterPro" id="IPR010982">
    <property type="entry name" value="Lambda_DNA-bd_dom_sf"/>
</dbReference>
<feature type="binding site" evidence="7">
    <location>
        <position position="256"/>
    </location>
    <ligand>
        <name>substrate</name>
    </ligand>
</feature>
<evidence type="ECO:0000256" key="4">
    <source>
        <dbReference type="ARBA" id="ARBA00022777"/>
    </source>
</evidence>
<protein>
    <recommendedName>
        <fullName evidence="7">Shikimate kinase</fullName>
        <shortName evidence="7">SK</shortName>
        <ecNumber evidence="7">2.7.1.71</ecNumber>
    </recommendedName>
</protein>
<name>A0ABW2B754_9RHOB</name>
<evidence type="ECO:0000259" key="8">
    <source>
        <dbReference type="PROSITE" id="PS50943"/>
    </source>
</evidence>
<dbReference type="EC" id="2.7.1.71" evidence="7"/>
<comment type="function">
    <text evidence="7">Catalyzes the specific phosphorylation of the 3-hydroxyl group of shikimic acid using ATP as a cosubstrate.</text>
</comment>
<evidence type="ECO:0000256" key="6">
    <source>
        <dbReference type="ARBA" id="ARBA00023141"/>
    </source>
</evidence>
<accession>A0ABW2B754</accession>
<comment type="subunit">
    <text evidence="7">Monomer.</text>
</comment>
<dbReference type="Gene3D" id="3.40.50.300">
    <property type="entry name" value="P-loop containing nucleotide triphosphate hydrolases"/>
    <property type="match status" value="1"/>
</dbReference>
<comment type="caution">
    <text evidence="7">Lacks conserved residue(s) required for the propagation of feature annotation.</text>
</comment>
<dbReference type="SMART" id="SM00530">
    <property type="entry name" value="HTH_XRE"/>
    <property type="match status" value="1"/>
</dbReference>
<feature type="domain" description="HTH cro/C1-type" evidence="8">
    <location>
        <begin position="22"/>
        <end position="76"/>
    </location>
</feature>
<keyword evidence="3 7" id="KW-0547">Nucleotide-binding</keyword>
<feature type="binding site" evidence="7">
    <location>
        <position position="175"/>
    </location>
    <ligand>
        <name>substrate</name>
    </ligand>
</feature>
<comment type="pathway">
    <text evidence="7">Metabolic intermediate biosynthesis; chorismate biosynthesis; chorismate from D-erythrose 4-phosphate and phosphoenolpyruvate: step 5/7.</text>
</comment>
<feature type="binding site" evidence="7">
    <location>
        <position position="237"/>
    </location>
    <ligand>
        <name>ATP</name>
        <dbReference type="ChEBI" id="CHEBI:30616"/>
    </ligand>
</feature>
<keyword evidence="7" id="KW-0963">Cytoplasm</keyword>
<dbReference type="PANTHER" id="PTHR21087:SF16">
    <property type="entry name" value="SHIKIMATE KINASE 1, CHLOROPLASTIC"/>
    <property type="match status" value="1"/>
</dbReference>
<comment type="subcellular location">
    <subcellularLocation>
        <location evidence="7">Cytoplasm</location>
    </subcellularLocation>
</comment>
<evidence type="ECO:0000313" key="10">
    <source>
        <dbReference type="Proteomes" id="UP001596353"/>
    </source>
</evidence>
<dbReference type="Pfam" id="PF01381">
    <property type="entry name" value="HTH_3"/>
    <property type="match status" value="1"/>
</dbReference>
<dbReference type="InterPro" id="IPR001387">
    <property type="entry name" value="Cro/C1-type_HTH"/>
</dbReference>
<keyword evidence="4 7" id="KW-0418">Kinase</keyword>
<keyword evidence="2 7" id="KW-0808">Transferase</keyword>
<sequence length="295" mass="32277">MADTQDAPDPGAALIARMAERVAAARKKRGLPRRVLSDLSGVSPRYLAQLESGEGNISILLLSRVAAALDLKVEALLADEIPMDHDAQRFATLYRNAPAEVQHKVSALLAPRDPGLMRAGRISLIGLRGAGKSTLGRLAGEALKIPFVELNEDIENAVDMPLAEVMAFYGEDGYRRLEAEALDRISTVHDRVILAVAGGIVAQKNTYDRLRERFHTVWIRTSPPEHMQRVRAQGDVRPMQGNPAAMAHLKELLTARSPLYDLAEAQVNTSNRTISSSLNDLLTTIARHNFLDPVT</sequence>
<feature type="binding site" evidence="7">
    <location>
        <begin position="129"/>
        <end position="134"/>
    </location>
    <ligand>
        <name>ATP</name>
        <dbReference type="ChEBI" id="CHEBI:30616"/>
    </ligand>
</feature>
<keyword evidence="6 7" id="KW-0057">Aromatic amino acid biosynthesis</keyword>
<evidence type="ECO:0000256" key="2">
    <source>
        <dbReference type="ARBA" id="ARBA00022679"/>
    </source>
</evidence>
<dbReference type="Gene3D" id="1.10.260.40">
    <property type="entry name" value="lambda repressor-like DNA-binding domains"/>
    <property type="match status" value="1"/>
</dbReference>
<keyword evidence="5 7" id="KW-0067">ATP-binding</keyword>
<dbReference type="PANTHER" id="PTHR21087">
    <property type="entry name" value="SHIKIMATE KINASE"/>
    <property type="match status" value="1"/>
</dbReference>
<dbReference type="InterPro" id="IPR031322">
    <property type="entry name" value="Shikimate/glucono_kinase"/>
</dbReference>
<keyword evidence="7" id="KW-0460">Magnesium</keyword>
<dbReference type="NCBIfam" id="NF006015">
    <property type="entry name" value="PRK08154.1"/>
    <property type="match status" value="1"/>
</dbReference>
<evidence type="ECO:0000313" key="9">
    <source>
        <dbReference type="EMBL" id="MFC6761026.1"/>
    </source>
</evidence>